<organism evidence="2 3">
    <name type="scientific">Segatella copri</name>
    <dbReference type="NCBI Taxonomy" id="165179"/>
    <lineage>
        <taxon>Bacteria</taxon>
        <taxon>Pseudomonadati</taxon>
        <taxon>Bacteroidota</taxon>
        <taxon>Bacteroidia</taxon>
        <taxon>Bacteroidales</taxon>
        <taxon>Prevotellaceae</taxon>
        <taxon>Segatella</taxon>
    </lineage>
</organism>
<dbReference type="Proteomes" id="UP001206014">
    <property type="component" value="Unassembled WGS sequence"/>
</dbReference>
<keyword evidence="1" id="KW-0175">Coiled coil</keyword>
<sequence length="782" mass="90603">MAAFIVISTDNKLHDLVDDIEKCRPRNPHVETYISTGKIIRTESGKYTYRYTIAGEVEKNEVKVSLADLLSNQLARFRKVCCISKAEPVNVFLLENPLNEGELKQEFHWLSEFESIYEEGQGKDTGFRLFRILFTYDVANPTNVCTQMRASLLKEILDTHRSSVNDVNQGVKKMFNQFIFYIDNQNSDAAALCLSKEDHNLMLPRYFVDIMMLISNPNDSYGVINSITNASCSTRCFSVGYAECMYYYPDVERYLVNADQKALLYECLFGEDEVFDEGGKKVMDVDKFPFGLLKRKKRLEKIYGDVPFSEDIRNYPLSVDKAIDDKLILLKEYLEAKRQEDLEEFELSDEIVEKEKELALYEEQRDALINDKALTEEEFRKKSNEISEKIKQIKRSLKEKRMAFRQQCCFCIDRKLIYQNLCVVNNGSNNEGAQKDSADYKKTLDYVCSKEFFDYVNKYEVDSVDEQNEHKGDTFESAGSITSHNRKGCLGWLFFWVKDKENFSEIPVENEKANQENRPSRINASKVIVEIKEMLDLKRCFAKFADDVARVNASYSDKKRDCDEFKLTTHSNSDSPLIDLEKLQKLQRETYKKRFEECQKEWNETEEKTLESLKSIVKEKSLAYANRYSFIDWSQPFPFVKTLSVMEDLPKVCNKLQAKAAPFVNYNLTSAEKENKVVLALYTDMPTIDEDFKKMKGLLNNGTAISVYRSSHIESKFCMMQFLPMDDEVLENLVDLQDSNLSTLELDEEKSHLSQFVDSEQSALSKADETADSLDTIDWGNH</sequence>
<evidence type="ECO:0000313" key="2">
    <source>
        <dbReference type="EMBL" id="MCP9502658.1"/>
    </source>
</evidence>
<dbReference type="EMBL" id="JANDXR010000022">
    <property type="protein sequence ID" value="MCP9502658.1"/>
    <property type="molecule type" value="Genomic_DNA"/>
</dbReference>
<accession>A0AAW5I7R3</accession>
<evidence type="ECO:0000313" key="3">
    <source>
        <dbReference type="Proteomes" id="UP001206014"/>
    </source>
</evidence>
<name>A0AAW5I7R3_9BACT</name>
<dbReference type="RefSeq" id="WP_234564776.1">
    <property type="nucleotide sequence ID" value="NZ_JAJTTD010000024.1"/>
</dbReference>
<comment type="caution">
    <text evidence="2">The sequence shown here is derived from an EMBL/GenBank/DDBJ whole genome shotgun (WGS) entry which is preliminary data.</text>
</comment>
<proteinExistence type="predicted"/>
<gene>
    <name evidence="2" type="ORF">NND11_14105</name>
</gene>
<feature type="coiled-coil region" evidence="1">
    <location>
        <begin position="344"/>
        <end position="378"/>
    </location>
</feature>
<reference evidence="2" key="1">
    <citation type="submission" date="2022-07" db="EMBL/GenBank/DDBJ databases">
        <title>Prevotella copri.</title>
        <authorList>
            <person name="Yang C."/>
        </authorList>
    </citation>
    <scope>NUCLEOTIDE SEQUENCE</scope>
    <source>
        <strain evidence="2">HF88</strain>
    </source>
</reference>
<evidence type="ECO:0000256" key="1">
    <source>
        <dbReference type="SAM" id="Coils"/>
    </source>
</evidence>
<dbReference type="AlphaFoldDB" id="A0AAW5I7R3"/>
<protein>
    <submittedName>
        <fullName evidence="2">Uncharacterized protein</fullName>
    </submittedName>
</protein>